<evidence type="ECO:0000313" key="3">
    <source>
        <dbReference type="EMBL" id="CAK9225477.1"/>
    </source>
</evidence>
<dbReference type="SUPFAM" id="SSF52821">
    <property type="entry name" value="Rhodanese/Cell cycle control phosphatase"/>
    <property type="match status" value="1"/>
</dbReference>
<dbReference type="InterPro" id="IPR036873">
    <property type="entry name" value="Rhodanese-like_dom_sf"/>
</dbReference>
<evidence type="ECO:0000313" key="4">
    <source>
        <dbReference type="Proteomes" id="UP001497512"/>
    </source>
</evidence>
<evidence type="ECO:0000256" key="1">
    <source>
        <dbReference type="SAM" id="MobiDB-lite"/>
    </source>
</evidence>
<feature type="region of interest" description="Disordered" evidence="1">
    <location>
        <begin position="943"/>
        <end position="966"/>
    </location>
</feature>
<dbReference type="InterPro" id="IPR044690">
    <property type="entry name" value="CAS_plant"/>
</dbReference>
<name>A0ABP0UM54_9BRYO</name>
<dbReference type="CDD" id="cd00158">
    <property type="entry name" value="RHOD"/>
    <property type="match status" value="1"/>
</dbReference>
<accession>A0ABP0UM54</accession>
<protein>
    <recommendedName>
        <fullName evidence="2">Rhodanese domain-containing protein</fullName>
    </recommendedName>
</protein>
<gene>
    <name evidence="3" type="ORF">CSSPTR1EN2_LOCUS17591</name>
</gene>
<dbReference type="Gene3D" id="3.40.250.10">
    <property type="entry name" value="Rhodanese-like domain"/>
    <property type="match status" value="1"/>
</dbReference>
<proteinExistence type="predicted"/>
<dbReference type="InterPro" id="IPR001763">
    <property type="entry name" value="Rhodanese-like_dom"/>
</dbReference>
<sequence>MMVWSLVQCGSCQNLCSIPPMRLLCPSSQQQQHCGGHGGLVSSLQLPDRSQTNVERTQLLLRRRKSENSILQQSPVVSRRKQASRFRLSAVAELRSTSAMVVVKEVEEFVNRAASTVGRATQTLKTGHAQLLDPSLSSSSSSASISLPGATVVTAAGDSADHGRLAPDSPVIDSLREQLSNITDSLTGAGKSAGNILEETKASISDTVMAAQDSVTRGFTNVQEITRDSGDSVTRSFRNVHEITRGSGDSNVGGNGVKDVYEGFAGAGKAAANMLEEAKASITDTVMAVQDSVTRSFRNVPEITGDSGNSTVGNNGVKDVYGGVAGAGKAAANILEDTKASVTDTVMAVRGTVTRSFTNVQDITRDSGDSVGNSVKNVYRGFAGAGKVAANILEETKASITDTLTAAQDSATRSFTNVQEITRDLGNSVGNGVKDVYKDFAGAGKAAVNILEETNASITDTATAVQDSVTRSFTNVQEITRDSVDSVGSTVKDVYEGFNGNVMDAIDRVTGFYDKTVGDVQSTLDNTVTKAEGSVTDFTGTFQMGTTVNDALKDAVVTVRSATGSALEASASAVADFYGSTKILLPTEAQSVLSIVEQKIHDLSAPVGNVLQQVYVAIENVERAAGVNPENPLTPVLVVVGGTLCIGLSYWQVRYGGYSGDLIPTSALDFLKKDGNAVLVDLRSQVEREKDGVPDLRRGARSRSATVDAFKVEDSLRNKLRNPKEIDTIITAAIIRNLKGVKPSSKVIVMDEDGSQSKAVARALHRFGIKRRYRMDGGFRAWNAAGLPTKPEGTETVITILKEDTQDFIEEVKPTAEGVFLVCMGVVAGLYAAIEWEKTLQLIGVIGISQVVYSRAKAYDSFEDVKADFRILQRPLSLAMQGLLGISGQAESGTLQLVTSPNTSAVQDRVVRAAAKHGPLASEDESKLELESEHMSEVESLPFLFTEEPNAMPTRPEELSPPSLRE</sequence>
<dbReference type="Gene3D" id="1.20.120.20">
    <property type="entry name" value="Apolipoprotein"/>
    <property type="match status" value="1"/>
</dbReference>
<reference evidence="3" key="1">
    <citation type="submission" date="2024-02" db="EMBL/GenBank/DDBJ databases">
        <authorList>
            <consortium name="ELIXIR-Norway"/>
            <consortium name="Elixir Norway"/>
        </authorList>
    </citation>
    <scope>NUCLEOTIDE SEQUENCE</scope>
</reference>
<dbReference type="SMART" id="SM00450">
    <property type="entry name" value="RHOD"/>
    <property type="match status" value="1"/>
</dbReference>
<dbReference type="PANTHER" id="PTHR34209">
    <property type="entry name" value="RHODANESE/CELL CYCLE CONTROL PHOSPHATASE SUPERFAMILY PROTEIN"/>
    <property type="match status" value="1"/>
</dbReference>
<organism evidence="3 4">
    <name type="scientific">Sphagnum troendelagicum</name>
    <dbReference type="NCBI Taxonomy" id="128251"/>
    <lineage>
        <taxon>Eukaryota</taxon>
        <taxon>Viridiplantae</taxon>
        <taxon>Streptophyta</taxon>
        <taxon>Embryophyta</taxon>
        <taxon>Bryophyta</taxon>
        <taxon>Sphagnophytina</taxon>
        <taxon>Sphagnopsida</taxon>
        <taxon>Sphagnales</taxon>
        <taxon>Sphagnaceae</taxon>
        <taxon>Sphagnum</taxon>
    </lineage>
</organism>
<feature type="domain" description="Rhodanese" evidence="2">
    <location>
        <begin position="673"/>
        <end position="791"/>
    </location>
</feature>
<keyword evidence="4" id="KW-1185">Reference proteome</keyword>
<dbReference type="Proteomes" id="UP001497512">
    <property type="component" value="Chromosome 5"/>
</dbReference>
<dbReference type="PANTHER" id="PTHR34209:SF3">
    <property type="entry name" value="RHODANESE_CELL CYCLE CONTROL PHOSPHATASE SUPERFAMILY PROTEIN"/>
    <property type="match status" value="1"/>
</dbReference>
<dbReference type="EMBL" id="OZ019897">
    <property type="protein sequence ID" value="CAK9225477.1"/>
    <property type="molecule type" value="Genomic_DNA"/>
</dbReference>
<dbReference type="Pfam" id="PF00581">
    <property type="entry name" value="Rhodanese"/>
    <property type="match status" value="1"/>
</dbReference>
<dbReference type="PROSITE" id="PS50206">
    <property type="entry name" value="RHODANESE_3"/>
    <property type="match status" value="1"/>
</dbReference>
<evidence type="ECO:0000259" key="2">
    <source>
        <dbReference type="PROSITE" id="PS50206"/>
    </source>
</evidence>